<proteinExistence type="predicted"/>
<gene>
    <name evidence="1" type="ORF">SAMN06295900_11727</name>
</gene>
<dbReference type="Proteomes" id="UP000192911">
    <property type="component" value="Unassembled WGS sequence"/>
</dbReference>
<dbReference type="AlphaFoldDB" id="A0A1X7GQ78"/>
<organism evidence="1 2">
    <name type="scientific">Trinickia caryophylli</name>
    <name type="common">Paraburkholderia caryophylli</name>
    <dbReference type="NCBI Taxonomy" id="28094"/>
    <lineage>
        <taxon>Bacteria</taxon>
        <taxon>Pseudomonadati</taxon>
        <taxon>Pseudomonadota</taxon>
        <taxon>Betaproteobacteria</taxon>
        <taxon>Burkholderiales</taxon>
        <taxon>Burkholderiaceae</taxon>
        <taxon>Trinickia</taxon>
    </lineage>
</organism>
<evidence type="ECO:0008006" key="3">
    <source>
        <dbReference type="Google" id="ProtNLM"/>
    </source>
</evidence>
<dbReference type="Pfam" id="PF04393">
    <property type="entry name" value="DUF535"/>
    <property type="match status" value="1"/>
</dbReference>
<dbReference type="GO" id="GO:0006974">
    <property type="term" value="P:DNA damage response"/>
    <property type="evidence" value="ECO:0007669"/>
    <property type="project" value="TreeGrafter"/>
</dbReference>
<evidence type="ECO:0000313" key="2">
    <source>
        <dbReference type="Proteomes" id="UP000192911"/>
    </source>
</evidence>
<dbReference type="STRING" id="28094.SAMN06295900_11727"/>
<dbReference type="PANTHER" id="PTHR38785">
    <property type="entry name" value="HOMOLOG OF VIRK"/>
    <property type="match status" value="1"/>
</dbReference>
<dbReference type="PANTHER" id="PTHR38785:SF1">
    <property type="entry name" value="HOMOLOG OF VIRK"/>
    <property type="match status" value="1"/>
</dbReference>
<protein>
    <recommendedName>
        <fullName evidence="3">DUF535 domain-containing protein</fullName>
    </recommendedName>
</protein>
<accession>A0A1X7GQ78</accession>
<dbReference type="GeneID" id="95550039"/>
<dbReference type="RefSeq" id="WP_102623060.1">
    <property type="nucleotide sequence ID" value="NZ_BSQD01000015.1"/>
</dbReference>
<sequence>MTTLPSLIEPRSSQTPGTPRTSLQLIAQCAAKAYPGSTAFDWRRRARFVLRSAFEWKTTVPWLRFCAEPEAASAAHRCPSLLERMHRPFIHRGLTQRQKLSIAIDHYRFASAVVPRMVPEVGVMGATRIAGFATGADAWQVHIELLERFHKEGDWTMTVRNGAGDRIVSCTFSIARLAGKRSHPRLLIGCVQGPDRDMDGRQVFRVLTKQWHGLRPKQFIITLAQSFAHAIGARSILIVSNHGHIYSTWRYKLRKKRVRACYGATLCEDSRARMWNGWHVLPARARRQSEDLTTGGCSRRKRRAQLIASLDLQILQAVYDAGGHRCAHR</sequence>
<name>A0A1X7GQ78_TRICW</name>
<keyword evidence="2" id="KW-1185">Reference proteome</keyword>
<dbReference type="EMBL" id="FXAH01000017">
    <property type="protein sequence ID" value="SMF72606.1"/>
    <property type="molecule type" value="Genomic_DNA"/>
</dbReference>
<dbReference type="InterPro" id="IPR007488">
    <property type="entry name" value="DUF535"/>
</dbReference>
<dbReference type="OrthoDB" id="1238765at2"/>
<reference evidence="2" key="1">
    <citation type="submission" date="2017-04" db="EMBL/GenBank/DDBJ databases">
        <authorList>
            <person name="Varghese N."/>
            <person name="Submissions S."/>
        </authorList>
    </citation>
    <scope>NUCLEOTIDE SEQUENCE [LARGE SCALE GENOMIC DNA]</scope>
    <source>
        <strain evidence="2">Ballard 720</strain>
    </source>
</reference>
<evidence type="ECO:0000313" key="1">
    <source>
        <dbReference type="EMBL" id="SMF72606.1"/>
    </source>
</evidence>